<dbReference type="GO" id="GO:0003677">
    <property type="term" value="F:DNA binding"/>
    <property type="evidence" value="ECO:0007669"/>
    <property type="project" value="UniProtKB-KW"/>
</dbReference>
<dbReference type="SUPFAM" id="SSF46785">
    <property type="entry name" value="Winged helix' DNA-binding domain"/>
    <property type="match status" value="1"/>
</dbReference>
<dbReference type="InterPro" id="IPR015422">
    <property type="entry name" value="PyrdxlP-dep_Trfase_small"/>
</dbReference>
<feature type="domain" description="HTH gntR-type" evidence="6">
    <location>
        <begin position="16"/>
        <end position="84"/>
    </location>
</feature>
<dbReference type="InterPro" id="IPR015424">
    <property type="entry name" value="PyrdxlP-dep_Trfase"/>
</dbReference>
<dbReference type="InterPro" id="IPR036390">
    <property type="entry name" value="WH_DNA-bd_sf"/>
</dbReference>
<dbReference type="EMBL" id="BAVR01000006">
    <property type="protein sequence ID" value="GAE87350.1"/>
    <property type="molecule type" value="Genomic_DNA"/>
</dbReference>
<dbReference type="PANTHER" id="PTHR46577:SF1">
    <property type="entry name" value="HTH-TYPE TRANSCRIPTIONAL REGULATORY PROTEIN GABR"/>
    <property type="match status" value="1"/>
</dbReference>
<accession>W4V1I9</accession>
<protein>
    <submittedName>
        <fullName evidence="7">GntR family transcriptional regulator CAC2297</fullName>
    </submittedName>
</protein>
<dbReference type="InterPro" id="IPR015421">
    <property type="entry name" value="PyrdxlP-dep_Trfase_major"/>
</dbReference>
<dbReference type="GO" id="GO:0003824">
    <property type="term" value="F:catalytic activity"/>
    <property type="evidence" value="ECO:0007669"/>
    <property type="project" value="UniProtKB-ARBA"/>
</dbReference>
<evidence type="ECO:0000256" key="4">
    <source>
        <dbReference type="ARBA" id="ARBA00023125"/>
    </source>
</evidence>
<dbReference type="GO" id="GO:0030170">
    <property type="term" value="F:pyridoxal phosphate binding"/>
    <property type="evidence" value="ECO:0007669"/>
    <property type="project" value="InterPro"/>
</dbReference>
<dbReference type="AlphaFoldDB" id="W4V1I9"/>
<evidence type="ECO:0000256" key="1">
    <source>
        <dbReference type="ARBA" id="ARBA00005384"/>
    </source>
</evidence>
<dbReference type="Pfam" id="PF00392">
    <property type="entry name" value="GntR"/>
    <property type="match status" value="1"/>
</dbReference>
<dbReference type="SUPFAM" id="SSF53383">
    <property type="entry name" value="PLP-dependent transferases"/>
    <property type="match status" value="1"/>
</dbReference>
<dbReference type="CDD" id="cd07377">
    <property type="entry name" value="WHTH_GntR"/>
    <property type="match status" value="1"/>
</dbReference>
<dbReference type="GO" id="GO:0003700">
    <property type="term" value="F:DNA-binding transcription factor activity"/>
    <property type="evidence" value="ECO:0007669"/>
    <property type="project" value="InterPro"/>
</dbReference>
<dbReference type="Gene3D" id="3.90.1150.10">
    <property type="entry name" value="Aspartate Aminotransferase, domain 1"/>
    <property type="match status" value="1"/>
</dbReference>
<dbReference type="Proteomes" id="UP000019109">
    <property type="component" value="Unassembled WGS sequence"/>
</dbReference>
<dbReference type="InterPro" id="IPR004839">
    <property type="entry name" value="Aminotransferase_I/II_large"/>
</dbReference>
<evidence type="ECO:0000313" key="8">
    <source>
        <dbReference type="Proteomes" id="UP000019109"/>
    </source>
</evidence>
<evidence type="ECO:0000313" key="7">
    <source>
        <dbReference type="EMBL" id="GAE87350.1"/>
    </source>
</evidence>
<reference evidence="7" key="1">
    <citation type="journal article" date="2014" name="Genome Announc.">
        <title>Draft Genome Sequence of Clostridium straminisolvens Strain JCM 21531T, Isolated from a Cellulose-Degrading Bacterial Community.</title>
        <authorList>
            <person name="Yuki M."/>
            <person name="Oshima K."/>
            <person name="Suda W."/>
            <person name="Sakamoto M."/>
            <person name="Kitamura K."/>
            <person name="Iida T."/>
            <person name="Hattori M."/>
            <person name="Ohkuma M."/>
        </authorList>
    </citation>
    <scope>NUCLEOTIDE SEQUENCE [LARGE SCALE GENOMIC DNA]</scope>
    <source>
        <strain evidence="7">JCM 21531</strain>
    </source>
</reference>
<sequence>MLELFKSIKLDKDSSTPLYMQLSDKIAEMIESGVLLADLKLPSIRRMSSLLNVNSVTIVSCYKQLEANGYVHSRPGSGTYVSAVVPSHRINYSDRNIILDELYQIDDLDLINNGHIKINENTINFASATPESNLFPVENFKLVLNEVLDRDLGNAFDYQDSQGFYPLRSSVCCLLEKRDITCSEENVQIISGAQQGIDIIAKALLRQGDYVITESPTYTGAIAVFKSRGAEIAGVPLTGDGPDLNILEYNLKSINRSSFI</sequence>
<evidence type="ECO:0000259" key="6">
    <source>
        <dbReference type="PROSITE" id="PS50949"/>
    </source>
</evidence>
<dbReference type="RefSeq" id="WP_279378963.1">
    <property type="nucleotide sequence ID" value="NZ_BAVR01000006.1"/>
</dbReference>
<evidence type="ECO:0000256" key="2">
    <source>
        <dbReference type="ARBA" id="ARBA00022898"/>
    </source>
</evidence>
<comment type="similarity">
    <text evidence="1">In the C-terminal section; belongs to the class-I pyridoxal-phosphate-dependent aminotransferase family.</text>
</comment>
<organism evidence="7 8">
    <name type="scientific">Acetivibrio straminisolvens JCM 21531</name>
    <dbReference type="NCBI Taxonomy" id="1294263"/>
    <lineage>
        <taxon>Bacteria</taxon>
        <taxon>Bacillati</taxon>
        <taxon>Bacillota</taxon>
        <taxon>Clostridia</taxon>
        <taxon>Eubacteriales</taxon>
        <taxon>Oscillospiraceae</taxon>
        <taxon>Acetivibrio</taxon>
    </lineage>
</organism>
<name>W4V1I9_9FIRM</name>
<dbReference type="PANTHER" id="PTHR46577">
    <property type="entry name" value="HTH-TYPE TRANSCRIPTIONAL REGULATORY PROTEIN GABR"/>
    <property type="match status" value="1"/>
</dbReference>
<dbReference type="InterPro" id="IPR051446">
    <property type="entry name" value="HTH_trans_reg/aminotransferase"/>
</dbReference>
<dbReference type="Pfam" id="PF00155">
    <property type="entry name" value="Aminotran_1_2"/>
    <property type="match status" value="1"/>
</dbReference>
<proteinExistence type="inferred from homology"/>
<dbReference type="STRING" id="1294263.JCM21531_710"/>
<evidence type="ECO:0000256" key="3">
    <source>
        <dbReference type="ARBA" id="ARBA00023015"/>
    </source>
</evidence>
<evidence type="ECO:0000256" key="5">
    <source>
        <dbReference type="ARBA" id="ARBA00023163"/>
    </source>
</evidence>
<dbReference type="Gene3D" id="3.40.640.10">
    <property type="entry name" value="Type I PLP-dependent aspartate aminotransferase-like (Major domain)"/>
    <property type="match status" value="1"/>
</dbReference>
<keyword evidence="5" id="KW-0804">Transcription</keyword>
<dbReference type="InterPro" id="IPR000524">
    <property type="entry name" value="Tscrpt_reg_HTH_GntR"/>
</dbReference>
<keyword evidence="4" id="KW-0238">DNA-binding</keyword>
<dbReference type="PROSITE" id="PS50949">
    <property type="entry name" value="HTH_GNTR"/>
    <property type="match status" value="1"/>
</dbReference>
<dbReference type="SMART" id="SM00345">
    <property type="entry name" value="HTH_GNTR"/>
    <property type="match status" value="1"/>
</dbReference>
<gene>
    <name evidence="7" type="ORF">JCM21531_710</name>
</gene>
<comment type="caution">
    <text evidence="7">The sequence shown here is derived from an EMBL/GenBank/DDBJ whole genome shotgun (WGS) entry which is preliminary data.</text>
</comment>
<keyword evidence="3" id="KW-0805">Transcription regulation</keyword>
<dbReference type="Gene3D" id="1.10.10.10">
    <property type="entry name" value="Winged helix-like DNA-binding domain superfamily/Winged helix DNA-binding domain"/>
    <property type="match status" value="1"/>
</dbReference>
<dbReference type="InterPro" id="IPR036388">
    <property type="entry name" value="WH-like_DNA-bd_sf"/>
</dbReference>
<keyword evidence="8" id="KW-1185">Reference proteome</keyword>
<keyword evidence="2" id="KW-0663">Pyridoxal phosphate</keyword>